<dbReference type="Gene3D" id="3.40.50.1220">
    <property type="entry name" value="TPP-binding domain"/>
    <property type="match status" value="1"/>
</dbReference>
<dbReference type="PROSITE" id="PS00187">
    <property type="entry name" value="TPP_ENZYMES"/>
    <property type="match status" value="1"/>
</dbReference>
<dbReference type="InterPro" id="IPR012001">
    <property type="entry name" value="Thiamin_PyroP_enz_TPP-bd_dom"/>
</dbReference>
<comment type="cofactor">
    <cofactor evidence="1">
        <name>Mg(2+)</name>
        <dbReference type="ChEBI" id="CHEBI:18420"/>
    </cofactor>
</comment>
<dbReference type="GO" id="GO:0005948">
    <property type="term" value="C:acetolactate synthase complex"/>
    <property type="evidence" value="ECO:0007669"/>
    <property type="project" value="TreeGrafter"/>
</dbReference>
<dbReference type="FunFam" id="3.40.50.970:FF:000007">
    <property type="entry name" value="Acetolactate synthase"/>
    <property type="match status" value="1"/>
</dbReference>
<dbReference type="GO" id="GO:0030976">
    <property type="term" value="F:thiamine pyrophosphate binding"/>
    <property type="evidence" value="ECO:0007669"/>
    <property type="project" value="InterPro"/>
</dbReference>
<dbReference type="OrthoDB" id="283424at2759"/>
<dbReference type="PANTHER" id="PTHR18968">
    <property type="entry name" value="THIAMINE PYROPHOSPHATE ENZYMES"/>
    <property type="match status" value="1"/>
</dbReference>
<proteinExistence type="inferred from homology"/>
<feature type="domain" description="Thiamine pyrophosphate enzyme N-terminal TPP-binding" evidence="9">
    <location>
        <begin position="15"/>
        <end position="129"/>
    </location>
</feature>
<dbReference type="SUPFAM" id="SSF52518">
    <property type="entry name" value="Thiamin diphosphate-binding fold (THDP-binding)"/>
    <property type="match status" value="2"/>
</dbReference>
<protein>
    <recommendedName>
        <fullName evidence="12">Pyruvate decarboxylase</fullName>
    </recommendedName>
</protein>
<evidence type="ECO:0000256" key="6">
    <source>
        <dbReference type="RuleBase" id="RU362132"/>
    </source>
</evidence>
<dbReference type="PANTHER" id="PTHR18968:SF166">
    <property type="entry name" value="2-HYDROXYACYL-COA LYASE 2"/>
    <property type="match status" value="1"/>
</dbReference>
<accession>A0A9W4NHF4</accession>
<evidence type="ECO:0000256" key="2">
    <source>
        <dbReference type="ARBA" id="ARBA00001964"/>
    </source>
</evidence>
<dbReference type="GO" id="GO:0003984">
    <property type="term" value="F:acetolactate synthase activity"/>
    <property type="evidence" value="ECO:0007669"/>
    <property type="project" value="TreeGrafter"/>
</dbReference>
<dbReference type="InterPro" id="IPR029035">
    <property type="entry name" value="DHS-like_NAD/FAD-binding_dom"/>
</dbReference>
<evidence type="ECO:0000313" key="11">
    <source>
        <dbReference type="Proteomes" id="UP001152649"/>
    </source>
</evidence>
<dbReference type="AlphaFoldDB" id="A0A9W4NHF4"/>
<evidence type="ECO:0000256" key="4">
    <source>
        <dbReference type="ARBA" id="ARBA00022723"/>
    </source>
</evidence>
<evidence type="ECO:0000256" key="1">
    <source>
        <dbReference type="ARBA" id="ARBA00001946"/>
    </source>
</evidence>
<comment type="caution">
    <text evidence="10">The sequence shown here is derived from an EMBL/GenBank/DDBJ whole genome shotgun (WGS) entry which is preliminary data.</text>
</comment>
<dbReference type="EMBL" id="CAJVPG010000222">
    <property type="protein sequence ID" value="CAG8379075.1"/>
    <property type="molecule type" value="Genomic_DNA"/>
</dbReference>
<dbReference type="Gene3D" id="3.40.50.970">
    <property type="match status" value="2"/>
</dbReference>
<dbReference type="Proteomes" id="UP001152649">
    <property type="component" value="Unassembled WGS sequence"/>
</dbReference>
<evidence type="ECO:0000313" key="10">
    <source>
        <dbReference type="EMBL" id="CAG8379075.1"/>
    </source>
</evidence>
<organism evidence="10 11">
    <name type="scientific">Penicillium salamii</name>
    <dbReference type="NCBI Taxonomy" id="1612424"/>
    <lineage>
        <taxon>Eukaryota</taxon>
        <taxon>Fungi</taxon>
        <taxon>Dikarya</taxon>
        <taxon>Ascomycota</taxon>
        <taxon>Pezizomycotina</taxon>
        <taxon>Eurotiomycetes</taxon>
        <taxon>Eurotiomycetidae</taxon>
        <taxon>Eurotiales</taxon>
        <taxon>Aspergillaceae</taxon>
        <taxon>Penicillium</taxon>
    </lineage>
</organism>
<dbReference type="Pfam" id="PF00205">
    <property type="entry name" value="TPP_enzyme_M"/>
    <property type="match status" value="1"/>
</dbReference>
<evidence type="ECO:0000259" key="9">
    <source>
        <dbReference type="Pfam" id="PF02776"/>
    </source>
</evidence>
<dbReference type="GO" id="GO:0000287">
    <property type="term" value="F:magnesium ion binding"/>
    <property type="evidence" value="ECO:0007669"/>
    <property type="project" value="InterPro"/>
</dbReference>
<dbReference type="CDD" id="cd07035">
    <property type="entry name" value="TPP_PYR_POX_like"/>
    <property type="match status" value="1"/>
</dbReference>
<dbReference type="Pfam" id="PF02775">
    <property type="entry name" value="TPP_enzyme_C"/>
    <property type="match status" value="1"/>
</dbReference>
<reference evidence="10" key="1">
    <citation type="submission" date="2021-07" db="EMBL/GenBank/DDBJ databases">
        <authorList>
            <person name="Branca A.L. A."/>
        </authorList>
    </citation>
    <scope>NUCLEOTIDE SEQUENCE</scope>
</reference>
<dbReference type="SUPFAM" id="SSF52467">
    <property type="entry name" value="DHS-like NAD/FAD-binding domain"/>
    <property type="match status" value="1"/>
</dbReference>
<comment type="similarity">
    <text evidence="3 6">Belongs to the TPP enzyme family.</text>
</comment>
<sequence>MTGFQLQYPQDRELTGGDLLAQCLKYAGVEVAFGLHGGHLDAFLMGCEAVDIRLIDTRHETVAVQAAEGYSRISNKLGVCFVTANSGFSNGLAGLATAYGDRSPIICITSSPPLRDTENNSLQGSIDQVVAAQPVTKFAHRVVVPEECPRIVSHAIRVALSGAPGPVLLDFPIDVLFSPIQPKLIAWGSIASPFLFRPGPSEGALKAAVELLASAKRPVIITGTGAKHPHTREVINKLAETCHIPIFNSSKYASFDPKSPMLSQGTAGNLAKLPLINIPPPDLIILLGARTGMFLGGRSGAIIPNEGCKLLQVDSDGSEIGRSLPVDLGIISDVDAFVTAMNSRVTTVFQRRVDRSWVESVLGVATLESPFEKEPKEAHSGALHPYHAMKQVMSAIEPGSIIVLDGGEASAWAADLAALSQPSVVITSTGYLGFLGNGFGYSLGCAIADPDRKVVSIHGDGSAGFHLMELDTYKRFNLNIMTVIVNNSSWGMSSNGQDIVYGSKHPARLVSALNPQTQYELVARGLQNSASKVSRISDIHDTVTKLQAEQGPSCINLIVDRKPVHPITTAMVGLTDDPNFVVVPYYDNVPRAYHKL</sequence>
<evidence type="ECO:0000259" key="7">
    <source>
        <dbReference type="Pfam" id="PF00205"/>
    </source>
</evidence>
<comment type="cofactor">
    <cofactor evidence="2">
        <name>thiamine diphosphate</name>
        <dbReference type="ChEBI" id="CHEBI:58937"/>
    </cofactor>
</comment>
<dbReference type="InterPro" id="IPR000399">
    <property type="entry name" value="TPP-bd_CS"/>
</dbReference>
<evidence type="ECO:0000256" key="3">
    <source>
        <dbReference type="ARBA" id="ARBA00007812"/>
    </source>
</evidence>
<feature type="domain" description="Thiamine pyrophosphate enzyme central" evidence="7">
    <location>
        <begin position="205"/>
        <end position="340"/>
    </location>
</feature>
<dbReference type="GO" id="GO:0050660">
    <property type="term" value="F:flavin adenine dinucleotide binding"/>
    <property type="evidence" value="ECO:0007669"/>
    <property type="project" value="TreeGrafter"/>
</dbReference>
<dbReference type="InterPro" id="IPR045229">
    <property type="entry name" value="TPP_enz"/>
</dbReference>
<evidence type="ECO:0000256" key="5">
    <source>
        <dbReference type="ARBA" id="ARBA00023052"/>
    </source>
</evidence>
<name>A0A9W4NHF4_9EURO</name>
<keyword evidence="5 6" id="KW-0786">Thiamine pyrophosphate</keyword>
<dbReference type="InterPro" id="IPR029061">
    <property type="entry name" value="THDP-binding"/>
</dbReference>
<dbReference type="GO" id="GO:0009097">
    <property type="term" value="P:isoleucine biosynthetic process"/>
    <property type="evidence" value="ECO:0007669"/>
    <property type="project" value="TreeGrafter"/>
</dbReference>
<evidence type="ECO:0000259" key="8">
    <source>
        <dbReference type="Pfam" id="PF02775"/>
    </source>
</evidence>
<keyword evidence="11" id="KW-1185">Reference proteome</keyword>
<evidence type="ECO:0008006" key="12">
    <source>
        <dbReference type="Google" id="ProtNLM"/>
    </source>
</evidence>
<keyword evidence="4" id="KW-0479">Metal-binding</keyword>
<gene>
    <name evidence="10" type="ORF">PSALAMII_LOCUS5574</name>
</gene>
<feature type="domain" description="Thiamine pyrophosphate enzyme TPP-binding" evidence="8">
    <location>
        <begin position="405"/>
        <end position="556"/>
    </location>
</feature>
<dbReference type="InterPro" id="IPR012000">
    <property type="entry name" value="Thiamin_PyroP_enz_cen_dom"/>
</dbReference>
<dbReference type="Pfam" id="PF02776">
    <property type="entry name" value="TPP_enzyme_N"/>
    <property type="match status" value="1"/>
</dbReference>
<dbReference type="GO" id="GO:0009099">
    <property type="term" value="P:L-valine biosynthetic process"/>
    <property type="evidence" value="ECO:0007669"/>
    <property type="project" value="TreeGrafter"/>
</dbReference>
<dbReference type="InterPro" id="IPR011766">
    <property type="entry name" value="TPP_enzyme_TPP-bd"/>
</dbReference>